<evidence type="ECO:0000313" key="2">
    <source>
        <dbReference type="EMBL" id="KAF5390023.1"/>
    </source>
</evidence>
<dbReference type="Gene3D" id="3.80.10.10">
    <property type="entry name" value="Ribonuclease Inhibitor"/>
    <property type="match status" value="1"/>
</dbReference>
<keyword evidence="3" id="KW-1185">Reference proteome</keyword>
<comment type="caution">
    <text evidence="2">The sequence shown here is derived from an EMBL/GenBank/DDBJ whole genome shotgun (WGS) entry which is preliminary data.</text>
</comment>
<dbReference type="OrthoDB" id="3235026at2759"/>
<gene>
    <name evidence="2" type="ORF">D9757_003816</name>
</gene>
<sequence length="437" mass="48228">MWSTLPTEMKLTVADSLALDDVKNLSLVDRNTYTACLPSTFKNVKLPNSRALDDFLENVPRTYCKYIHHLELFNDQHGNSANIRAVTQSIIAILAASLCLEELVLNTTGSLHYSVISCFAHLTRLERLSIHHSGPEELRPLSERFVVSVAASVPNLKRLSLDRVTRSTMHAPELRGVPPYIPLVSGDDDIPDHPVLGAELYLPSLLGISTLRELIIKDTHLGDPRWATVPVKCKLQFVDLGSCYHENEDFNSVCTQRIMATVGKTVDEFSLTTTVSDAVFAKPSVTPLQCLRKLHISPFFPVDSVVDTMSNLAGSPIESLSMQCYEDDVVDVCAALEEFLTTRSERGAGFYEKLSRIDVSVTASADSNAQLDSEEEAESRMATKRLQELCRDLSLASRFSKTMPRAAASRLAQSTGLAPSVSRWNGPSDGRLRSMTL</sequence>
<reference evidence="2 3" key="1">
    <citation type="journal article" date="2020" name="ISME J.">
        <title>Uncovering the hidden diversity of litter-decomposition mechanisms in mushroom-forming fungi.</title>
        <authorList>
            <person name="Floudas D."/>
            <person name="Bentzer J."/>
            <person name="Ahren D."/>
            <person name="Johansson T."/>
            <person name="Persson P."/>
            <person name="Tunlid A."/>
        </authorList>
    </citation>
    <scope>NUCLEOTIDE SEQUENCE [LARGE SCALE GENOMIC DNA]</scope>
    <source>
        <strain evidence="2 3">CBS 406.79</strain>
    </source>
</reference>
<evidence type="ECO:0000313" key="3">
    <source>
        <dbReference type="Proteomes" id="UP000518752"/>
    </source>
</evidence>
<feature type="region of interest" description="Disordered" evidence="1">
    <location>
        <begin position="410"/>
        <end position="437"/>
    </location>
</feature>
<organism evidence="2 3">
    <name type="scientific">Collybiopsis confluens</name>
    <dbReference type="NCBI Taxonomy" id="2823264"/>
    <lineage>
        <taxon>Eukaryota</taxon>
        <taxon>Fungi</taxon>
        <taxon>Dikarya</taxon>
        <taxon>Basidiomycota</taxon>
        <taxon>Agaricomycotina</taxon>
        <taxon>Agaricomycetes</taxon>
        <taxon>Agaricomycetidae</taxon>
        <taxon>Agaricales</taxon>
        <taxon>Marasmiineae</taxon>
        <taxon>Omphalotaceae</taxon>
        <taxon>Collybiopsis</taxon>
    </lineage>
</organism>
<proteinExistence type="predicted"/>
<evidence type="ECO:0000256" key="1">
    <source>
        <dbReference type="SAM" id="MobiDB-lite"/>
    </source>
</evidence>
<dbReference type="SUPFAM" id="SSF52047">
    <property type="entry name" value="RNI-like"/>
    <property type="match status" value="1"/>
</dbReference>
<feature type="compositionally biased region" description="Polar residues" evidence="1">
    <location>
        <begin position="411"/>
        <end position="425"/>
    </location>
</feature>
<dbReference type="Proteomes" id="UP000518752">
    <property type="component" value="Unassembled WGS sequence"/>
</dbReference>
<protein>
    <recommendedName>
        <fullName evidence="4">F-box domain-containing protein</fullName>
    </recommendedName>
</protein>
<dbReference type="InterPro" id="IPR032675">
    <property type="entry name" value="LRR_dom_sf"/>
</dbReference>
<dbReference type="EMBL" id="JAACJN010000017">
    <property type="protein sequence ID" value="KAF5390023.1"/>
    <property type="molecule type" value="Genomic_DNA"/>
</dbReference>
<accession>A0A8H5MDI8</accession>
<dbReference type="AlphaFoldDB" id="A0A8H5MDI8"/>
<evidence type="ECO:0008006" key="4">
    <source>
        <dbReference type="Google" id="ProtNLM"/>
    </source>
</evidence>
<name>A0A8H5MDI8_9AGAR</name>